<dbReference type="PROSITE" id="PS50893">
    <property type="entry name" value="ABC_TRANSPORTER_2"/>
    <property type="match status" value="1"/>
</dbReference>
<feature type="transmembrane region" description="Helical" evidence="8">
    <location>
        <begin position="127"/>
        <end position="150"/>
    </location>
</feature>
<dbReference type="InterPro" id="IPR027417">
    <property type="entry name" value="P-loop_NTPase"/>
</dbReference>
<dbReference type="InterPro" id="IPR050173">
    <property type="entry name" value="ABC_transporter_C-like"/>
</dbReference>
<dbReference type="PANTHER" id="PTHR24223:SF330">
    <property type="entry name" value="ATP-BINDING CASSETTE SUB-FAMILY C MEMBER 10"/>
    <property type="match status" value="1"/>
</dbReference>
<evidence type="ECO:0000259" key="10">
    <source>
        <dbReference type="PROSITE" id="PS50929"/>
    </source>
</evidence>
<feature type="transmembrane region" description="Helical" evidence="8">
    <location>
        <begin position="213"/>
        <end position="235"/>
    </location>
</feature>
<evidence type="ECO:0000256" key="1">
    <source>
        <dbReference type="ARBA" id="ARBA00004370"/>
    </source>
</evidence>
<reference evidence="11 12" key="1">
    <citation type="submission" date="2021-04" db="EMBL/GenBank/DDBJ databases">
        <authorList>
            <person name="Bliznina A."/>
        </authorList>
    </citation>
    <scope>NUCLEOTIDE SEQUENCE [LARGE SCALE GENOMIC DNA]</scope>
</reference>
<dbReference type="SUPFAM" id="SSF52540">
    <property type="entry name" value="P-loop containing nucleoside triphosphate hydrolases"/>
    <property type="match status" value="1"/>
</dbReference>
<keyword evidence="7 8" id="KW-0472">Membrane</keyword>
<dbReference type="Gene3D" id="1.20.1560.10">
    <property type="entry name" value="ABC transporter type 1, transmembrane domain"/>
    <property type="match status" value="1"/>
</dbReference>
<keyword evidence="12" id="KW-1185">Reference proteome</keyword>
<dbReference type="Pfam" id="PF00005">
    <property type="entry name" value="ABC_tran"/>
    <property type="match status" value="1"/>
</dbReference>
<keyword evidence="5" id="KW-0067">ATP-binding</keyword>
<evidence type="ECO:0000256" key="3">
    <source>
        <dbReference type="ARBA" id="ARBA00022692"/>
    </source>
</evidence>
<evidence type="ECO:0000256" key="5">
    <source>
        <dbReference type="ARBA" id="ARBA00022840"/>
    </source>
</evidence>
<keyword evidence="2" id="KW-0813">Transport</keyword>
<organism evidence="11 12">
    <name type="scientific">Oikopleura dioica</name>
    <name type="common">Tunicate</name>
    <dbReference type="NCBI Taxonomy" id="34765"/>
    <lineage>
        <taxon>Eukaryota</taxon>
        <taxon>Metazoa</taxon>
        <taxon>Chordata</taxon>
        <taxon>Tunicata</taxon>
        <taxon>Appendicularia</taxon>
        <taxon>Copelata</taxon>
        <taxon>Oikopleuridae</taxon>
        <taxon>Oikopleura</taxon>
    </lineage>
</organism>
<evidence type="ECO:0000256" key="2">
    <source>
        <dbReference type="ARBA" id="ARBA00022448"/>
    </source>
</evidence>
<keyword evidence="4" id="KW-0547">Nucleotide-binding</keyword>
<dbReference type="Pfam" id="PF00664">
    <property type="entry name" value="ABC_membrane"/>
    <property type="match status" value="1"/>
</dbReference>
<sequence>MENGEFVESGTPNEILGVSKFASVVPEEEFHATEGKKDEEQAEDKADGAVSAGVYNAYIKATGYPLFIAIVFFVVLMQLSKNLSDLFLTYWIHHDNDNTTDSYYSSQKARTAFSEDQLIPMPKKLSFIQVFIIIGAVNSVITLIRAFSFAKGGLVASKRLHEKLLDSVLNTLPSWFHKTPPGRLINRFSSDINEADDGLPFILNIFMNDCVQLMGTIVIISYALPWFVVIVIPLMPFYSSLQFYYRHTARDLKRLAATSLSPIYQHFSETITGASTIRALRKQNQEILKNAKLLEANQRVNFSMLAANSWLSYRLTIGIGATVTGVVTLIAITQHEYATVDPSLIGLALSYALPLTGVISAFMRDFLSTELGFISVERIDEYSKLEREGAGPTQPVVKNWPRSGNLQINKVHLQYPGASEEALKGLSLQIKNGEHVAIVGRTGSGKSSIFKTILRLEEFQGTIRLDDVVLKSVDVHSLRRNVTTLSQDEFLFHGTISENLDPEEKFSTDEINAAVDRVGLRGRVDRIGGLGGIIEEQGRNLSQGEKQLMCFARALLSKKKLILIDEATSSVDAEADLKIQQLIKNEFKGCTVLSIQHRLTNVSFYDRVLVMNHGHIEQFEKPDALIADKAGLFAQLLQNQTEQLHE</sequence>
<dbReference type="EMBL" id="OU015567">
    <property type="protein sequence ID" value="CAG5113312.1"/>
    <property type="molecule type" value="Genomic_DNA"/>
</dbReference>
<dbReference type="InterPro" id="IPR003593">
    <property type="entry name" value="AAA+_ATPase"/>
</dbReference>
<evidence type="ECO:0000256" key="4">
    <source>
        <dbReference type="ARBA" id="ARBA00022741"/>
    </source>
</evidence>
<feature type="domain" description="ABC transmembrane type-1" evidence="10">
    <location>
        <begin position="66"/>
        <end position="371"/>
    </location>
</feature>
<dbReference type="InterPro" id="IPR017871">
    <property type="entry name" value="ABC_transporter-like_CS"/>
</dbReference>
<gene>
    <name evidence="11" type="ORF">OKIOD_LOCUS16188</name>
</gene>
<dbReference type="PROSITE" id="PS00211">
    <property type="entry name" value="ABC_TRANSPORTER_1"/>
    <property type="match status" value="1"/>
</dbReference>
<keyword evidence="3 8" id="KW-0812">Transmembrane</keyword>
<accession>A0ABN7T9P5</accession>
<dbReference type="CDD" id="cd18605">
    <property type="entry name" value="ABC_6TM_MRP7_D2_like"/>
    <property type="match status" value="1"/>
</dbReference>
<dbReference type="PANTHER" id="PTHR24223">
    <property type="entry name" value="ATP-BINDING CASSETTE SUB-FAMILY C"/>
    <property type="match status" value="1"/>
</dbReference>
<evidence type="ECO:0000256" key="8">
    <source>
        <dbReference type="SAM" id="Phobius"/>
    </source>
</evidence>
<feature type="transmembrane region" description="Helical" evidence="8">
    <location>
        <begin position="61"/>
        <end position="80"/>
    </location>
</feature>
<evidence type="ECO:0000256" key="6">
    <source>
        <dbReference type="ARBA" id="ARBA00022989"/>
    </source>
</evidence>
<feature type="transmembrane region" description="Helical" evidence="8">
    <location>
        <begin position="311"/>
        <end position="332"/>
    </location>
</feature>
<feature type="domain" description="ABC transporter" evidence="9">
    <location>
        <begin position="406"/>
        <end position="638"/>
    </location>
</feature>
<comment type="subcellular location">
    <subcellularLocation>
        <location evidence="1">Membrane</location>
    </subcellularLocation>
</comment>
<dbReference type="Proteomes" id="UP001158576">
    <property type="component" value="Chromosome 2"/>
</dbReference>
<dbReference type="PROSITE" id="PS50929">
    <property type="entry name" value="ABC_TM1F"/>
    <property type="match status" value="1"/>
</dbReference>
<evidence type="ECO:0000256" key="7">
    <source>
        <dbReference type="ARBA" id="ARBA00023136"/>
    </source>
</evidence>
<dbReference type="SUPFAM" id="SSF90123">
    <property type="entry name" value="ABC transporter transmembrane region"/>
    <property type="match status" value="1"/>
</dbReference>
<dbReference type="InterPro" id="IPR011527">
    <property type="entry name" value="ABC1_TM_dom"/>
</dbReference>
<evidence type="ECO:0000259" key="9">
    <source>
        <dbReference type="PROSITE" id="PS50893"/>
    </source>
</evidence>
<evidence type="ECO:0000313" key="11">
    <source>
        <dbReference type="EMBL" id="CAG5113312.1"/>
    </source>
</evidence>
<keyword evidence="6 8" id="KW-1133">Transmembrane helix</keyword>
<dbReference type="SMART" id="SM00382">
    <property type="entry name" value="AAA"/>
    <property type="match status" value="1"/>
</dbReference>
<protein>
    <submittedName>
        <fullName evidence="11">Oidioi.mRNA.OKI2018_I69.chr2.g7423.t1.cds</fullName>
    </submittedName>
</protein>
<dbReference type="InterPro" id="IPR036640">
    <property type="entry name" value="ABC1_TM_sf"/>
</dbReference>
<dbReference type="Gene3D" id="3.40.50.300">
    <property type="entry name" value="P-loop containing nucleotide triphosphate hydrolases"/>
    <property type="match status" value="1"/>
</dbReference>
<name>A0ABN7T9P5_OIKDI</name>
<feature type="transmembrane region" description="Helical" evidence="8">
    <location>
        <begin position="344"/>
        <end position="363"/>
    </location>
</feature>
<evidence type="ECO:0000313" key="12">
    <source>
        <dbReference type="Proteomes" id="UP001158576"/>
    </source>
</evidence>
<dbReference type="InterPro" id="IPR003439">
    <property type="entry name" value="ABC_transporter-like_ATP-bd"/>
</dbReference>
<proteinExistence type="predicted"/>